<dbReference type="EnsemblPlants" id="KQJ98470">
    <property type="protein sequence ID" value="KQJ98470"/>
    <property type="gene ID" value="BRADI_3g37073v3"/>
</dbReference>
<reference evidence="1 2" key="1">
    <citation type="journal article" date="2010" name="Nature">
        <title>Genome sequencing and analysis of the model grass Brachypodium distachyon.</title>
        <authorList>
            <consortium name="International Brachypodium Initiative"/>
        </authorList>
    </citation>
    <scope>NUCLEOTIDE SEQUENCE [LARGE SCALE GENOMIC DNA]</scope>
    <source>
        <strain evidence="1 2">Bd21</strain>
    </source>
</reference>
<dbReference type="Gramene" id="KQJ98470">
    <property type="protein sequence ID" value="KQJ98470"/>
    <property type="gene ID" value="BRADI_3g37073v3"/>
</dbReference>
<evidence type="ECO:0000313" key="2">
    <source>
        <dbReference type="EnsemblPlants" id="KQJ98470"/>
    </source>
</evidence>
<keyword evidence="3" id="KW-1185">Reference proteome</keyword>
<protein>
    <submittedName>
        <fullName evidence="1 2">Uncharacterized protein</fullName>
    </submittedName>
</protein>
<accession>A0A0Q3FH26</accession>
<proteinExistence type="predicted"/>
<reference evidence="1" key="2">
    <citation type="submission" date="2017-06" db="EMBL/GenBank/DDBJ databases">
        <title>WGS assembly of Brachypodium distachyon.</title>
        <authorList>
            <consortium name="The International Brachypodium Initiative"/>
            <person name="Lucas S."/>
            <person name="Harmon-Smith M."/>
            <person name="Lail K."/>
            <person name="Tice H."/>
            <person name="Grimwood J."/>
            <person name="Bruce D."/>
            <person name="Barry K."/>
            <person name="Shu S."/>
            <person name="Lindquist E."/>
            <person name="Wang M."/>
            <person name="Pitluck S."/>
            <person name="Vogel J.P."/>
            <person name="Garvin D.F."/>
            <person name="Mockler T.C."/>
            <person name="Schmutz J."/>
            <person name="Rokhsar D."/>
            <person name="Bevan M.W."/>
        </authorList>
    </citation>
    <scope>NUCLEOTIDE SEQUENCE</scope>
    <source>
        <strain evidence="1">Bd21</strain>
    </source>
</reference>
<name>A0A0Q3FH26_BRADI</name>
<evidence type="ECO:0000313" key="3">
    <source>
        <dbReference type="Proteomes" id="UP000008810"/>
    </source>
</evidence>
<dbReference type="EMBL" id="CM000882">
    <property type="protein sequence ID" value="KQJ98470.1"/>
    <property type="molecule type" value="Genomic_DNA"/>
</dbReference>
<dbReference type="OrthoDB" id="548974at2759"/>
<organism evidence="1">
    <name type="scientific">Brachypodium distachyon</name>
    <name type="common">Purple false brome</name>
    <name type="synonym">Trachynia distachya</name>
    <dbReference type="NCBI Taxonomy" id="15368"/>
    <lineage>
        <taxon>Eukaryota</taxon>
        <taxon>Viridiplantae</taxon>
        <taxon>Streptophyta</taxon>
        <taxon>Embryophyta</taxon>
        <taxon>Tracheophyta</taxon>
        <taxon>Spermatophyta</taxon>
        <taxon>Magnoliopsida</taxon>
        <taxon>Liliopsida</taxon>
        <taxon>Poales</taxon>
        <taxon>Poaceae</taxon>
        <taxon>BOP clade</taxon>
        <taxon>Pooideae</taxon>
        <taxon>Stipodae</taxon>
        <taxon>Brachypodieae</taxon>
        <taxon>Brachypodium</taxon>
    </lineage>
</organism>
<evidence type="ECO:0000313" key="1">
    <source>
        <dbReference type="EMBL" id="KQJ98470.1"/>
    </source>
</evidence>
<reference evidence="2" key="3">
    <citation type="submission" date="2018-08" db="UniProtKB">
        <authorList>
            <consortium name="EnsemblPlants"/>
        </authorList>
    </citation>
    <scope>IDENTIFICATION</scope>
    <source>
        <strain evidence="2">cv. Bd21</strain>
    </source>
</reference>
<sequence>MKDSVKFIGFTCTHCLYTSVAPEENVASRFIKGAKFLGNYIKQLELYRLAVEIYYLSSVSMLFAKLPQILKHYDWLWSIWCLQFASQTVEFLKSFTFCRA</sequence>
<gene>
    <name evidence="1" type="ORF">BRADI_3g37073v3</name>
</gene>
<dbReference type="Proteomes" id="UP000008810">
    <property type="component" value="Chromosome 3"/>
</dbReference>
<dbReference type="AlphaFoldDB" id="A0A0Q3FH26"/>
<dbReference type="InParanoid" id="A0A0Q3FH26"/>